<evidence type="ECO:0000313" key="3">
    <source>
        <dbReference type="Proteomes" id="UP001271648"/>
    </source>
</evidence>
<dbReference type="EMBL" id="JAUBDJ010000005">
    <property type="protein sequence ID" value="MDW0117224.1"/>
    <property type="molecule type" value="Genomic_DNA"/>
</dbReference>
<dbReference type="PROSITE" id="PS51257">
    <property type="entry name" value="PROKAR_LIPOPROTEIN"/>
    <property type="match status" value="1"/>
</dbReference>
<reference evidence="2 3" key="1">
    <citation type="submission" date="2023-06" db="EMBL/GenBank/DDBJ databases">
        <title>Sporosarcina sp. nov., isolated from Korean traditional fermented seafood 'Jeotgal'.</title>
        <authorList>
            <person name="Yang A.I."/>
            <person name="Shin N.-R."/>
        </authorList>
    </citation>
    <scope>NUCLEOTIDE SEQUENCE [LARGE SCALE GENOMIC DNA]</scope>
    <source>
        <strain evidence="2 3">KCTC43456</strain>
    </source>
</reference>
<dbReference type="AlphaFoldDB" id="A0AAW9A858"/>
<keyword evidence="3" id="KW-1185">Reference proteome</keyword>
<dbReference type="Proteomes" id="UP001271648">
    <property type="component" value="Unassembled WGS sequence"/>
</dbReference>
<proteinExistence type="predicted"/>
<name>A0AAW9A858_9BACL</name>
<evidence type="ECO:0000256" key="1">
    <source>
        <dbReference type="SAM" id="SignalP"/>
    </source>
</evidence>
<evidence type="ECO:0008006" key="4">
    <source>
        <dbReference type="Google" id="ProtNLM"/>
    </source>
</evidence>
<sequence length="155" mass="17643">MNKKNIILLVLLLFGLSACSVRETVSLENRFKEIMVEHNNDFDSVWHFEVKEDVVIVFYEKDQSLNIGFIRDKQGDWEWITGTGSIDLKDGGYIATAEMGLPFYITAVVNNNDDIKGISVRGEYAKLVQISPQDKFWFAFTNKPASGIDIEEIKS</sequence>
<feature type="chain" id="PRO_5043589207" description="Lipoprotein" evidence="1">
    <location>
        <begin position="21"/>
        <end position="155"/>
    </location>
</feature>
<feature type="signal peptide" evidence="1">
    <location>
        <begin position="1"/>
        <end position="20"/>
    </location>
</feature>
<protein>
    <recommendedName>
        <fullName evidence="4">Lipoprotein</fullName>
    </recommendedName>
</protein>
<keyword evidence="1" id="KW-0732">Signal</keyword>
<accession>A0AAW9A858</accession>
<evidence type="ECO:0000313" key="2">
    <source>
        <dbReference type="EMBL" id="MDW0117224.1"/>
    </source>
</evidence>
<comment type="caution">
    <text evidence="2">The sequence shown here is derived from an EMBL/GenBank/DDBJ whole genome shotgun (WGS) entry which is preliminary data.</text>
</comment>
<dbReference type="RefSeq" id="WP_317940711.1">
    <property type="nucleotide sequence ID" value="NZ_JAUBDJ010000005.1"/>
</dbReference>
<gene>
    <name evidence="2" type="ORF">QTL97_09775</name>
</gene>
<organism evidence="2 3">
    <name type="scientific">Sporosarcina thermotolerans</name>
    <dbReference type="NCBI Taxonomy" id="633404"/>
    <lineage>
        <taxon>Bacteria</taxon>
        <taxon>Bacillati</taxon>
        <taxon>Bacillota</taxon>
        <taxon>Bacilli</taxon>
        <taxon>Bacillales</taxon>
        <taxon>Caryophanaceae</taxon>
        <taxon>Sporosarcina</taxon>
    </lineage>
</organism>